<dbReference type="GO" id="GO:0005576">
    <property type="term" value="C:extracellular region"/>
    <property type="evidence" value="ECO:0007669"/>
    <property type="project" value="UniProtKB-SubCell"/>
</dbReference>
<evidence type="ECO:0000256" key="4">
    <source>
        <dbReference type="SAM" id="SignalP"/>
    </source>
</evidence>
<dbReference type="EMBL" id="GBBK01000532">
    <property type="protein sequence ID" value="JAC23950.1"/>
    <property type="molecule type" value="mRNA"/>
</dbReference>
<evidence type="ECO:0000256" key="1">
    <source>
        <dbReference type="ARBA" id="ARBA00004613"/>
    </source>
</evidence>
<feature type="signal peptide" evidence="4">
    <location>
        <begin position="1"/>
        <end position="19"/>
    </location>
</feature>
<evidence type="ECO:0000313" key="5">
    <source>
        <dbReference type="EMBL" id="JAC23950.1"/>
    </source>
</evidence>
<evidence type="ECO:0000256" key="3">
    <source>
        <dbReference type="SAM" id="MobiDB-lite"/>
    </source>
</evidence>
<dbReference type="Pfam" id="PF07771">
    <property type="entry name" value="TSGP1"/>
    <property type="match status" value="1"/>
</dbReference>
<feature type="chain" id="PRO_5001517516" evidence="4">
    <location>
        <begin position="20"/>
        <end position="165"/>
    </location>
</feature>
<reference evidence="5" key="1">
    <citation type="submission" date="2014-03" db="EMBL/GenBank/DDBJ databases">
        <title>The sialotranscriptome of Amblyomma triste, Amblyomma parvum and Amblyomma cajennense ticks, uncovered by 454-based RNA-seq.</title>
        <authorList>
            <person name="Garcia G.R."/>
            <person name="Gardinassi L.G."/>
            <person name="Ribeiro J.M."/>
            <person name="Anatriello E."/>
            <person name="Ferreira B.R."/>
            <person name="Moreira H.N."/>
            <person name="Mafra C."/>
            <person name="Olegario M.M."/>
            <person name="Szabo P.J."/>
            <person name="Miranda-Santos I.K."/>
            <person name="Maruyama S.R."/>
        </authorList>
    </citation>
    <scope>NUCLEOTIDE SEQUENCE</scope>
    <source>
        <strain evidence="5">Uberlandia</strain>
        <tissue evidence="5">Salivary glands</tissue>
    </source>
</reference>
<keyword evidence="4" id="KW-0732">Signal</keyword>
<feature type="region of interest" description="Disordered" evidence="3">
    <location>
        <begin position="114"/>
        <end position="152"/>
    </location>
</feature>
<evidence type="ECO:0000256" key="2">
    <source>
        <dbReference type="ARBA" id="ARBA00022525"/>
    </source>
</evidence>
<sequence length="165" mass="18989">MAILGLLCVFFLQALHASADIVRGCPPKEPEGGTTVENCNYYCGQDSQGQWIMGYYVNGTKCKYSDTQDGYCVEVPDNEGCHPDNSQYVLDFSGTLQPPRPCCQLWQRRNLKVARTPKAPKSRSRQRNQRRQRNLRRQRNQRIPRKRNPRPRALSLLSISEELCE</sequence>
<keyword evidence="2" id="KW-0964">Secreted</keyword>
<accession>A0A023FTL2</accession>
<feature type="compositionally biased region" description="Basic residues" evidence="3">
    <location>
        <begin position="118"/>
        <end position="150"/>
    </location>
</feature>
<dbReference type="InterPro" id="IPR011694">
    <property type="entry name" value="Ixonnexin-like"/>
</dbReference>
<organism evidence="5">
    <name type="scientific">Amblyomma cajennense</name>
    <name type="common">Cayenne tick</name>
    <name type="synonym">Acarus cajennensis</name>
    <dbReference type="NCBI Taxonomy" id="34607"/>
    <lineage>
        <taxon>Eukaryota</taxon>
        <taxon>Metazoa</taxon>
        <taxon>Ecdysozoa</taxon>
        <taxon>Arthropoda</taxon>
        <taxon>Chelicerata</taxon>
        <taxon>Arachnida</taxon>
        <taxon>Acari</taxon>
        <taxon>Parasitiformes</taxon>
        <taxon>Ixodida</taxon>
        <taxon>Ixodoidea</taxon>
        <taxon>Ixodidae</taxon>
        <taxon>Amblyomminae</taxon>
        <taxon>Amblyomma</taxon>
    </lineage>
</organism>
<name>A0A023FTL2_AMBCJ</name>
<proteinExistence type="evidence at transcript level"/>
<protein>
    <submittedName>
        <fullName evidence="5">Putative basic tail protein</fullName>
    </submittedName>
</protein>
<comment type="subcellular location">
    <subcellularLocation>
        <location evidence="1">Secreted</location>
    </subcellularLocation>
</comment>
<dbReference type="AlphaFoldDB" id="A0A023FTL2"/>